<dbReference type="EMBL" id="MU277198">
    <property type="protein sequence ID" value="KAI0064662.1"/>
    <property type="molecule type" value="Genomic_DNA"/>
</dbReference>
<dbReference type="Proteomes" id="UP000814140">
    <property type="component" value="Unassembled WGS sequence"/>
</dbReference>
<reference evidence="1" key="2">
    <citation type="journal article" date="2022" name="New Phytol.">
        <title>Evolutionary transition to the ectomycorrhizal habit in the genomes of a hyperdiverse lineage of mushroom-forming fungi.</title>
        <authorList>
            <person name="Looney B."/>
            <person name="Miyauchi S."/>
            <person name="Morin E."/>
            <person name="Drula E."/>
            <person name="Courty P.E."/>
            <person name="Kohler A."/>
            <person name="Kuo A."/>
            <person name="LaButti K."/>
            <person name="Pangilinan J."/>
            <person name="Lipzen A."/>
            <person name="Riley R."/>
            <person name="Andreopoulos W."/>
            <person name="He G."/>
            <person name="Johnson J."/>
            <person name="Nolan M."/>
            <person name="Tritt A."/>
            <person name="Barry K.W."/>
            <person name="Grigoriev I.V."/>
            <person name="Nagy L.G."/>
            <person name="Hibbett D."/>
            <person name="Henrissat B."/>
            <person name="Matheny P.B."/>
            <person name="Labbe J."/>
            <person name="Martin F.M."/>
        </authorList>
    </citation>
    <scope>NUCLEOTIDE SEQUENCE</scope>
    <source>
        <strain evidence="1">HHB10654</strain>
    </source>
</reference>
<accession>A0ACB8T895</accession>
<gene>
    <name evidence="1" type="ORF">BV25DRAFT_1914349</name>
</gene>
<evidence type="ECO:0000313" key="1">
    <source>
        <dbReference type="EMBL" id="KAI0064662.1"/>
    </source>
</evidence>
<proteinExistence type="predicted"/>
<sequence>MNSSRPDHPRNASQGEQSYQPPDTQEEAPFDADEEAEEDEFPVKPLPPLPPLPKPDLDVSLDLDLDSIIGPSFTSSSFDKMQKRASNVMKLSEENDKLKEELRAMTERIEAAERRRADLEKRAREAKGESVDASTSS</sequence>
<protein>
    <submittedName>
        <fullName evidence="1">Uncharacterized protein</fullName>
    </submittedName>
</protein>
<comment type="caution">
    <text evidence="1">The sequence shown here is derived from an EMBL/GenBank/DDBJ whole genome shotgun (WGS) entry which is preliminary data.</text>
</comment>
<keyword evidence="2" id="KW-1185">Reference proteome</keyword>
<reference evidence="1" key="1">
    <citation type="submission" date="2021-03" db="EMBL/GenBank/DDBJ databases">
        <authorList>
            <consortium name="DOE Joint Genome Institute"/>
            <person name="Ahrendt S."/>
            <person name="Looney B.P."/>
            <person name="Miyauchi S."/>
            <person name="Morin E."/>
            <person name="Drula E."/>
            <person name="Courty P.E."/>
            <person name="Chicoki N."/>
            <person name="Fauchery L."/>
            <person name="Kohler A."/>
            <person name="Kuo A."/>
            <person name="Labutti K."/>
            <person name="Pangilinan J."/>
            <person name="Lipzen A."/>
            <person name="Riley R."/>
            <person name="Andreopoulos W."/>
            <person name="He G."/>
            <person name="Johnson J."/>
            <person name="Barry K.W."/>
            <person name="Grigoriev I.V."/>
            <person name="Nagy L."/>
            <person name="Hibbett D."/>
            <person name="Henrissat B."/>
            <person name="Matheny P.B."/>
            <person name="Labbe J."/>
            <person name="Martin F."/>
        </authorList>
    </citation>
    <scope>NUCLEOTIDE SEQUENCE</scope>
    <source>
        <strain evidence="1">HHB10654</strain>
    </source>
</reference>
<organism evidence="1 2">
    <name type="scientific">Artomyces pyxidatus</name>
    <dbReference type="NCBI Taxonomy" id="48021"/>
    <lineage>
        <taxon>Eukaryota</taxon>
        <taxon>Fungi</taxon>
        <taxon>Dikarya</taxon>
        <taxon>Basidiomycota</taxon>
        <taxon>Agaricomycotina</taxon>
        <taxon>Agaricomycetes</taxon>
        <taxon>Russulales</taxon>
        <taxon>Auriscalpiaceae</taxon>
        <taxon>Artomyces</taxon>
    </lineage>
</organism>
<name>A0ACB8T895_9AGAM</name>
<evidence type="ECO:0000313" key="2">
    <source>
        <dbReference type="Proteomes" id="UP000814140"/>
    </source>
</evidence>